<comment type="subcellular location">
    <subcellularLocation>
        <location evidence="1 5">Cytoplasm</location>
    </subcellularLocation>
</comment>
<dbReference type="GO" id="GO:0019627">
    <property type="term" value="P:urea metabolic process"/>
    <property type="evidence" value="ECO:0007669"/>
    <property type="project" value="InterPro"/>
</dbReference>
<gene>
    <name evidence="5" type="primary">ureE</name>
    <name evidence="8" type="ORF">SAMN06265380_11291</name>
</gene>
<name>A0A521EPT7_9RHOB</name>
<comment type="function">
    <text evidence="5">Involved in urease metallocenter assembly. Binds nickel. Probably functions as a nickel donor during metallocenter assembly.</text>
</comment>
<keyword evidence="3 5" id="KW-0533">Nickel</keyword>
<dbReference type="InterPro" id="IPR036118">
    <property type="entry name" value="UreE_N_sf"/>
</dbReference>
<dbReference type="HAMAP" id="MF_00822">
    <property type="entry name" value="UreE"/>
    <property type="match status" value="1"/>
</dbReference>
<sequence>MTDLPLAQTLHPVGTSDNAIADCALTYDARFFRRKKLTTTEGWSFVADFEQTVSLNDGDVLELGDGRLVKVTAAPENLLAVSGQDLPRLAWHIGNRHTPCQIEATRLLIQDDPVIAHMLSHLGATVTQVTEPFTPEGGAYGHGRTHAHDHGHSAHAHAH</sequence>
<dbReference type="Pfam" id="PF02814">
    <property type="entry name" value="UreE_N"/>
    <property type="match status" value="1"/>
</dbReference>
<evidence type="ECO:0000313" key="9">
    <source>
        <dbReference type="Proteomes" id="UP000319555"/>
    </source>
</evidence>
<evidence type="ECO:0000259" key="7">
    <source>
        <dbReference type="SMART" id="SM00988"/>
    </source>
</evidence>
<dbReference type="InterPro" id="IPR012406">
    <property type="entry name" value="UreE"/>
</dbReference>
<accession>A0A521EPT7</accession>
<feature type="domain" description="UreE urease accessory N-terminal" evidence="7">
    <location>
        <begin position="6"/>
        <end position="69"/>
    </location>
</feature>
<comment type="similarity">
    <text evidence="5">Belongs to the UreE family.</text>
</comment>
<dbReference type="Gene3D" id="3.30.70.790">
    <property type="entry name" value="UreE, C-terminal domain"/>
    <property type="match status" value="1"/>
</dbReference>
<dbReference type="EMBL" id="FXTE01000012">
    <property type="protein sequence ID" value="SMO85401.1"/>
    <property type="molecule type" value="Genomic_DNA"/>
</dbReference>
<dbReference type="PIRSF" id="PIRSF036402">
    <property type="entry name" value="Ureas_acces_UreE"/>
    <property type="match status" value="1"/>
</dbReference>
<dbReference type="GO" id="GO:0006457">
    <property type="term" value="P:protein folding"/>
    <property type="evidence" value="ECO:0007669"/>
    <property type="project" value="InterPro"/>
</dbReference>
<dbReference type="RefSeq" id="WP_142639057.1">
    <property type="nucleotide sequence ID" value="NZ_FXTE01000012.1"/>
</dbReference>
<evidence type="ECO:0000256" key="2">
    <source>
        <dbReference type="ARBA" id="ARBA00022490"/>
    </source>
</evidence>
<dbReference type="OrthoDB" id="9802215at2"/>
<dbReference type="SUPFAM" id="SSF69737">
    <property type="entry name" value="Urease metallochaperone UreE, C-terminal domain"/>
    <property type="match status" value="1"/>
</dbReference>
<dbReference type="InterPro" id="IPR007864">
    <property type="entry name" value="UreE_C_dom"/>
</dbReference>
<dbReference type="Gene3D" id="2.60.260.20">
    <property type="entry name" value="Urease metallochaperone UreE, N-terminal domain"/>
    <property type="match status" value="1"/>
</dbReference>
<keyword evidence="9" id="KW-1185">Reference proteome</keyword>
<keyword evidence="4 5" id="KW-0143">Chaperone</keyword>
<dbReference type="InterPro" id="IPR004029">
    <property type="entry name" value="UreE_N"/>
</dbReference>
<dbReference type="Proteomes" id="UP000319555">
    <property type="component" value="Unassembled WGS sequence"/>
</dbReference>
<keyword evidence="2 5" id="KW-0963">Cytoplasm</keyword>
<reference evidence="8 9" key="1">
    <citation type="submission" date="2017-05" db="EMBL/GenBank/DDBJ databases">
        <authorList>
            <person name="Varghese N."/>
            <person name="Submissions S."/>
        </authorList>
    </citation>
    <scope>NUCLEOTIDE SEQUENCE [LARGE SCALE GENOMIC DNA]</scope>
    <source>
        <strain evidence="8 9">DSM 28009</strain>
    </source>
</reference>
<proteinExistence type="inferred from homology"/>
<evidence type="ECO:0000256" key="5">
    <source>
        <dbReference type="HAMAP-Rule" id="MF_00822"/>
    </source>
</evidence>
<evidence type="ECO:0000256" key="4">
    <source>
        <dbReference type="ARBA" id="ARBA00023186"/>
    </source>
</evidence>
<dbReference type="GO" id="GO:0005737">
    <property type="term" value="C:cytoplasm"/>
    <property type="evidence" value="ECO:0007669"/>
    <property type="project" value="UniProtKB-SubCell"/>
</dbReference>
<protein>
    <recommendedName>
        <fullName evidence="5">Urease accessory protein UreE</fullName>
    </recommendedName>
</protein>
<evidence type="ECO:0000313" key="8">
    <source>
        <dbReference type="EMBL" id="SMO85401.1"/>
    </source>
</evidence>
<dbReference type="AlphaFoldDB" id="A0A521EPT7"/>
<evidence type="ECO:0000256" key="6">
    <source>
        <dbReference type="SAM" id="MobiDB-lite"/>
    </source>
</evidence>
<dbReference type="CDD" id="cd00571">
    <property type="entry name" value="UreE"/>
    <property type="match status" value="1"/>
</dbReference>
<dbReference type="GO" id="GO:0016151">
    <property type="term" value="F:nickel cation binding"/>
    <property type="evidence" value="ECO:0007669"/>
    <property type="project" value="UniProtKB-UniRule"/>
</dbReference>
<feature type="region of interest" description="Disordered" evidence="6">
    <location>
        <begin position="133"/>
        <end position="159"/>
    </location>
</feature>
<dbReference type="GO" id="GO:0065003">
    <property type="term" value="P:protein-containing complex assembly"/>
    <property type="evidence" value="ECO:0007669"/>
    <property type="project" value="InterPro"/>
</dbReference>
<dbReference type="GO" id="GO:0051082">
    <property type="term" value="F:unfolded protein binding"/>
    <property type="evidence" value="ECO:0007669"/>
    <property type="project" value="UniProtKB-UniRule"/>
</dbReference>
<evidence type="ECO:0000256" key="1">
    <source>
        <dbReference type="ARBA" id="ARBA00004496"/>
    </source>
</evidence>
<evidence type="ECO:0000256" key="3">
    <source>
        <dbReference type="ARBA" id="ARBA00022596"/>
    </source>
</evidence>
<dbReference type="SMART" id="SM00988">
    <property type="entry name" value="UreE_N"/>
    <property type="match status" value="1"/>
</dbReference>
<dbReference type="SUPFAM" id="SSF69287">
    <property type="entry name" value="Urease metallochaperone UreE, N-terminal domain"/>
    <property type="match status" value="1"/>
</dbReference>
<dbReference type="Pfam" id="PF05194">
    <property type="entry name" value="UreE_C"/>
    <property type="match status" value="1"/>
</dbReference>
<organism evidence="8 9">
    <name type="scientific">Ruegeria faecimaris</name>
    <dbReference type="NCBI Taxonomy" id="686389"/>
    <lineage>
        <taxon>Bacteria</taxon>
        <taxon>Pseudomonadati</taxon>
        <taxon>Pseudomonadota</taxon>
        <taxon>Alphaproteobacteria</taxon>
        <taxon>Rhodobacterales</taxon>
        <taxon>Roseobacteraceae</taxon>
        <taxon>Ruegeria</taxon>
    </lineage>
</organism>